<dbReference type="SMART" id="SM00325">
    <property type="entry name" value="RhoGEF"/>
    <property type="match status" value="1"/>
</dbReference>
<name>A0AAY4DNQ2_9TELE</name>
<dbReference type="PROSITE" id="PS50010">
    <property type="entry name" value="DH_2"/>
    <property type="match status" value="1"/>
</dbReference>
<accession>A0AAY4DNQ2</accession>
<protein>
    <recommendedName>
        <fullName evidence="1">DH domain-containing protein</fullName>
    </recommendedName>
</protein>
<dbReference type="Ensembl" id="ENSDCDT00010057378.1">
    <property type="protein sequence ID" value="ENSDCDP00010047162.1"/>
    <property type="gene ID" value="ENSDCDG00010028596.1"/>
</dbReference>
<dbReference type="Gene3D" id="1.20.900.10">
    <property type="entry name" value="Dbl homology (DH) domain"/>
    <property type="match status" value="1"/>
</dbReference>
<dbReference type="SUPFAM" id="SSF48065">
    <property type="entry name" value="DBL homology domain (DH-domain)"/>
    <property type="match status" value="1"/>
</dbReference>
<dbReference type="InterPro" id="IPR052805">
    <property type="entry name" value="GEF_Ubiquitin-Prot_Reg"/>
</dbReference>
<feature type="domain" description="DH" evidence="1">
    <location>
        <begin position="536"/>
        <end position="706"/>
    </location>
</feature>
<evidence type="ECO:0000259" key="1">
    <source>
        <dbReference type="PROSITE" id="PS50010"/>
    </source>
</evidence>
<gene>
    <name evidence="2" type="primary">CCDC28A</name>
</gene>
<dbReference type="Proteomes" id="UP000694580">
    <property type="component" value="Chromosome 1"/>
</dbReference>
<dbReference type="SUPFAM" id="SSF50729">
    <property type="entry name" value="PH domain-like"/>
    <property type="match status" value="1"/>
</dbReference>
<dbReference type="InterPro" id="IPR035899">
    <property type="entry name" value="DBL_dom_sf"/>
</dbReference>
<dbReference type="CDD" id="cd22173">
    <property type="entry name" value="F-box_ECT2L"/>
    <property type="match status" value="1"/>
</dbReference>
<evidence type="ECO:0000313" key="3">
    <source>
        <dbReference type="Proteomes" id="UP000694580"/>
    </source>
</evidence>
<dbReference type="InterPro" id="IPR011993">
    <property type="entry name" value="PH-like_dom_sf"/>
</dbReference>
<dbReference type="Gene3D" id="2.30.29.30">
    <property type="entry name" value="Pleckstrin-homology domain (PH domain)/Phosphotyrosine-binding domain (PTB)"/>
    <property type="match status" value="1"/>
</dbReference>
<dbReference type="GeneTree" id="ENSGT00940000158839"/>
<dbReference type="SUPFAM" id="SSF81383">
    <property type="entry name" value="F-box domain"/>
    <property type="match status" value="1"/>
</dbReference>
<reference evidence="2 3" key="1">
    <citation type="submission" date="2020-06" db="EMBL/GenBank/DDBJ databases">
        <authorList>
            <consortium name="Wellcome Sanger Institute Data Sharing"/>
        </authorList>
    </citation>
    <scope>NUCLEOTIDE SEQUENCE [LARGE SCALE GENOMIC DNA]</scope>
</reference>
<evidence type="ECO:0000313" key="2">
    <source>
        <dbReference type="Ensembl" id="ENSDCDP00010047162.1"/>
    </source>
</evidence>
<dbReference type="AlphaFoldDB" id="A0AAY4DNQ2"/>
<reference evidence="2" key="3">
    <citation type="submission" date="2025-09" db="UniProtKB">
        <authorList>
            <consortium name="Ensembl"/>
        </authorList>
    </citation>
    <scope>IDENTIFICATION</scope>
</reference>
<dbReference type="InterPro" id="IPR036047">
    <property type="entry name" value="F-box-like_dom_sf"/>
</dbReference>
<dbReference type="PANTHER" id="PTHR46857:SF1">
    <property type="entry name" value="EPITHELIAL CELL-TRANSFORMING SEQUENCE 2 ONCOGENE-LIKE"/>
    <property type="match status" value="1"/>
</dbReference>
<dbReference type="Pfam" id="PF00621">
    <property type="entry name" value="RhoGEF"/>
    <property type="match status" value="1"/>
</dbReference>
<dbReference type="InterPro" id="IPR001810">
    <property type="entry name" value="F-box_dom"/>
</dbReference>
<dbReference type="PANTHER" id="PTHR46857">
    <property type="entry name" value="EPITHELIAL CELL-TRANSFORMING SEQUENCE 2 ONCOGENE-LIKE"/>
    <property type="match status" value="1"/>
</dbReference>
<dbReference type="Gene3D" id="1.20.1280.50">
    <property type="match status" value="1"/>
</dbReference>
<sequence>MSSYSQQSHSITSLESAWLNSRSTRRPRSAKLHSLGFSEDESRVSDFRFSAWTPIVNKSSNQQLFQERTALILHWFDLWTDLQRKQFLHTLLKRCSKSQLKFTMDSLMEVVPITHMDFTTVLPRFLSLHIFSFLNPLELCQAAQVCWHWKFLAGQDWLWSPKCVRHGWFLPYSPTNNEYGAWKNHYINCVSSLHCLTPREASSMYGTLNEVVEDANDMKERQKERTIRQTIREKVAEHKKGALKSRRPWLSNSLSGGLLKHKDICGYISIFFLYSLHIPRSHLPQSNLSPTHLLLLSSMVPAYEVSVIPLLYDHDSMTLEVLLAQAERLLKGRDVQSIAVVTGGSTLEIDLVQGFSITEKAVLNPQVREFWEKISGWVLQQNDGGTLDIFLPLAASASGMELMRNLSTLTGLNIRAPTGICTGSYHHILSEWSGSDEFPPYLYFNQGPFLLWCRQAEWLEVALVSLKEQLGPQLYQLRRETQGRMLDDLNNNVNLYDSLKSLYLQSTDPTQCSPGLKCVFEYFYFLKQDMSGDIDRRTAVAKELLHSERIYTQLLETVVRVYFIPLKASLDSNRAILSSANILMMFSPVLDILEVNRVFVKELTERLQEWSPQQGIGDICKKLCTKLRTYTNFFNNYPIILRTVDKCREKTPEFRVFLKRHDRTHSTHMLSLQELLLAPFTRVQEYVLLLQALSVHTPTEHPDHKEGSMSKCVNVKKIYQPKQTIHDKYRFVSQNLQEGDRYLITTQEVALLNSPNEGVTASLRMYEHVRDLGLFLFSDALVLSERRVVHVPFSHALRSSHTFLASVALHSLKLRDIADTKYAQNAFALEGPRRQWICASNRDVDKAMFISALQSAINAAIHG</sequence>
<organism evidence="2 3">
    <name type="scientific">Denticeps clupeoides</name>
    <name type="common">denticle herring</name>
    <dbReference type="NCBI Taxonomy" id="299321"/>
    <lineage>
        <taxon>Eukaryota</taxon>
        <taxon>Metazoa</taxon>
        <taxon>Chordata</taxon>
        <taxon>Craniata</taxon>
        <taxon>Vertebrata</taxon>
        <taxon>Euteleostomi</taxon>
        <taxon>Actinopterygii</taxon>
        <taxon>Neopterygii</taxon>
        <taxon>Teleostei</taxon>
        <taxon>Clupei</taxon>
        <taxon>Clupeiformes</taxon>
        <taxon>Denticipitoidei</taxon>
        <taxon>Denticipitidae</taxon>
        <taxon>Denticeps</taxon>
    </lineage>
</organism>
<dbReference type="InterPro" id="IPR000219">
    <property type="entry name" value="DH_dom"/>
</dbReference>
<dbReference type="GO" id="GO:0005085">
    <property type="term" value="F:guanyl-nucleotide exchange factor activity"/>
    <property type="evidence" value="ECO:0007669"/>
    <property type="project" value="InterPro"/>
</dbReference>
<keyword evidence="3" id="KW-1185">Reference proteome</keyword>
<proteinExistence type="predicted"/>
<reference evidence="2" key="2">
    <citation type="submission" date="2025-08" db="UniProtKB">
        <authorList>
            <consortium name="Ensembl"/>
        </authorList>
    </citation>
    <scope>IDENTIFICATION</scope>
</reference>
<dbReference type="Pfam" id="PF12937">
    <property type="entry name" value="F-box-like"/>
    <property type="match status" value="1"/>
</dbReference>
<dbReference type="CDD" id="cd00160">
    <property type="entry name" value="RhoGEF"/>
    <property type="match status" value="1"/>
</dbReference>